<evidence type="ECO:0000256" key="1">
    <source>
        <dbReference type="SAM" id="SignalP"/>
    </source>
</evidence>
<organism evidence="2">
    <name type="scientific">Arundo donax</name>
    <name type="common">Giant reed</name>
    <name type="synonym">Donax arundinaceus</name>
    <dbReference type="NCBI Taxonomy" id="35708"/>
    <lineage>
        <taxon>Eukaryota</taxon>
        <taxon>Viridiplantae</taxon>
        <taxon>Streptophyta</taxon>
        <taxon>Embryophyta</taxon>
        <taxon>Tracheophyta</taxon>
        <taxon>Spermatophyta</taxon>
        <taxon>Magnoliopsida</taxon>
        <taxon>Liliopsida</taxon>
        <taxon>Poales</taxon>
        <taxon>Poaceae</taxon>
        <taxon>PACMAD clade</taxon>
        <taxon>Arundinoideae</taxon>
        <taxon>Arundineae</taxon>
        <taxon>Arundo</taxon>
    </lineage>
</organism>
<dbReference type="AlphaFoldDB" id="A0A0A9D1F6"/>
<keyword evidence="1" id="KW-0732">Signal</keyword>
<dbReference type="EMBL" id="GBRH01216299">
    <property type="protein sequence ID" value="JAD81596.1"/>
    <property type="molecule type" value="Transcribed_RNA"/>
</dbReference>
<accession>A0A0A9D1F6</accession>
<sequence>MLSAWYPGLMVVLHSAAASRAYHCSINKAATCWVSSEPVPPDDQMLHLLILY</sequence>
<protein>
    <submittedName>
        <fullName evidence="2">Uncharacterized protein</fullName>
    </submittedName>
</protein>
<reference evidence="2" key="1">
    <citation type="submission" date="2014-09" db="EMBL/GenBank/DDBJ databases">
        <authorList>
            <person name="Magalhaes I.L.F."/>
            <person name="Oliveira U."/>
            <person name="Santos F.R."/>
            <person name="Vidigal T.H.D.A."/>
            <person name="Brescovit A.D."/>
            <person name="Santos A.J."/>
        </authorList>
    </citation>
    <scope>NUCLEOTIDE SEQUENCE</scope>
    <source>
        <tissue evidence="2">Shoot tissue taken approximately 20 cm above the soil surface</tissue>
    </source>
</reference>
<reference evidence="2" key="2">
    <citation type="journal article" date="2015" name="Data Brief">
        <title>Shoot transcriptome of the giant reed, Arundo donax.</title>
        <authorList>
            <person name="Barrero R.A."/>
            <person name="Guerrero F.D."/>
            <person name="Moolhuijzen P."/>
            <person name="Goolsby J.A."/>
            <person name="Tidwell J."/>
            <person name="Bellgard S.E."/>
            <person name="Bellgard M.I."/>
        </authorList>
    </citation>
    <scope>NUCLEOTIDE SEQUENCE</scope>
    <source>
        <tissue evidence="2">Shoot tissue taken approximately 20 cm above the soil surface</tissue>
    </source>
</reference>
<feature type="signal peptide" evidence="1">
    <location>
        <begin position="1"/>
        <end position="18"/>
    </location>
</feature>
<name>A0A0A9D1F6_ARUDO</name>
<proteinExistence type="predicted"/>
<feature type="chain" id="PRO_5002043448" evidence="1">
    <location>
        <begin position="19"/>
        <end position="52"/>
    </location>
</feature>
<evidence type="ECO:0000313" key="2">
    <source>
        <dbReference type="EMBL" id="JAD81596.1"/>
    </source>
</evidence>